<evidence type="ECO:0000313" key="2">
    <source>
        <dbReference type="EMBL" id="OIN98691.1"/>
    </source>
</evidence>
<keyword evidence="1" id="KW-0472">Membrane</keyword>
<name>A0A1J4SGS6_9BACT</name>
<protein>
    <submittedName>
        <fullName evidence="2">Uncharacterized protein</fullName>
    </submittedName>
</protein>
<evidence type="ECO:0000313" key="3">
    <source>
        <dbReference type="Proteomes" id="UP000182278"/>
    </source>
</evidence>
<feature type="transmembrane region" description="Helical" evidence="1">
    <location>
        <begin position="36"/>
        <end position="53"/>
    </location>
</feature>
<comment type="caution">
    <text evidence="2">The sequence shown here is derived from an EMBL/GenBank/DDBJ whole genome shotgun (WGS) entry which is preliminary data.</text>
</comment>
<keyword evidence="1" id="KW-1133">Transmembrane helix</keyword>
<gene>
    <name evidence="2" type="ORF">AUJ66_00305</name>
</gene>
<reference evidence="2 3" key="1">
    <citation type="journal article" date="2016" name="Environ. Microbiol.">
        <title>Genomic resolution of a cold subsurface aquifer community provides metabolic insights for novel microbes adapted to high CO concentrations.</title>
        <authorList>
            <person name="Probst A.J."/>
            <person name="Castelle C.J."/>
            <person name="Singh A."/>
            <person name="Brown C.T."/>
            <person name="Anantharaman K."/>
            <person name="Sharon I."/>
            <person name="Hug L.A."/>
            <person name="Burstein D."/>
            <person name="Emerson J.B."/>
            <person name="Thomas B.C."/>
            <person name="Banfield J.F."/>
        </authorList>
    </citation>
    <scope>NUCLEOTIDE SEQUENCE [LARGE SCALE GENOMIC DNA]</scope>
    <source>
        <strain evidence="2">CG1_02_38_46</strain>
    </source>
</reference>
<keyword evidence="1" id="KW-0812">Transmembrane</keyword>
<dbReference type="AlphaFoldDB" id="A0A1J4SGS6"/>
<proteinExistence type="predicted"/>
<organism evidence="2 3">
    <name type="scientific">Candidatus Desantisbacteria bacterium CG1_02_38_46</name>
    <dbReference type="NCBI Taxonomy" id="1817893"/>
    <lineage>
        <taxon>Bacteria</taxon>
        <taxon>Candidatus Desantisiibacteriota</taxon>
    </lineage>
</organism>
<dbReference type="STRING" id="1817893.AUJ66_00305"/>
<sequence>MDEVLIVTNTQKVLDFLVQNPGKQFLAKEIQMIKKLIFILISVVVFSTSAFAAETFRLKDGTIISGNIISVTEDTITIKTKEDMVDINRSDILILSKEFENLLNVAGNIDKWSDVWERIDAVRKISELGDTTVIPYLIKIQTQIPMLRDEIIVAIEKISSRYKVSTPKIEKEVLLRRVTIIETEPIKAINNILLFKMERRDPAIACLLSMATFGGGQIYNYQPHKAVIAYLISGVSLLATFSNNQFGILLGAIGLFGTGVWSAFDSYNSAVDINEELEYKYKIGVKFRY</sequence>
<accession>A0A1J4SGS6</accession>
<dbReference type="EMBL" id="MNUO01000005">
    <property type="protein sequence ID" value="OIN98691.1"/>
    <property type="molecule type" value="Genomic_DNA"/>
</dbReference>
<dbReference type="Proteomes" id="UP000182278">
    <property type="component" value="Unassembled WGS sequence"/>
</dbReference>
<evidence type="ECO:0000256" key="1">
    <source>
        <dbReference type="SAM" id="Phobius"/>
    </source>
</evidence>